<dbReference type="Proteomes" id="UP001157186">
    <property type="component" value="Unassembled WGS sequence"/>
</dbReference>
<accession>A0ABQ6GZW1</accession>
<dbReference type="Pfam" id="PF09839">
    <property type="entry name" value="DUF2066"/>
    <property type="match status" value="1"/>
</dbReference>
<organism evidence="1 2">
    <name type="scientific">Thalassotalea insulae</name>
    <dbReference type="NCBI Taxonomy" id="2056778"/>
    <lineage>
        <taxon>Bacteria</taxon>
        <taxon>Pseudomonadati</taxon>
        <taxon>Pseudomonadota</taxon>
        <taxon>Gammaproteobacteria</taxon>
        <taxon>Alteromonadales</taxon>
        <taxon>Colwelliaceae</taxon>
        <taxon>Thalassotalea</taxon>
    </lineage>
</organism>
<reference evidence="1 2" key="1">
    <citation type="submission" date="2023-03" db="EMBL/GenBank/DDBJ databases">
        <title>Draft genome sequence of Thalassotalea insulae KCTC 62186T.</title>
        <authorList>
            <person name="Sawabe T."/>
        </authorList>
    </citation>
    <scope>NUCLEOTIDE SEQUENCE [LARGE SCALE GENOMIC DNA]</scope>
    <source>
        <strain evidence="1 2">KCTC 62186</strain>
    </source>
</reference>
<comment type="caution">
    <text evidence="1">The sequence shown here is derived from an EMBL/GenBank/DDBJ whole genome shotgun (WGS) entry which is preliminary data.</text>
</comment>
<gene>
    <name evidence="1" type="ORF">tinsulaeT_34420</name>
</gene>
<sequence length="379" mass="42659">MKKLSLTGMMRYWLVFTVNLLVLLTQSVVNAVEVKDLYVAKVAVNSQSSNDRNLALKQALRSVLVKVGGQQQVLSDDELKKQLNRYNSLVTNYRYERANGQQYLRASFDPAKINDLFVEASLPIWGSLRPQIVLWLINEQGLKRNLVVPEKNDELTQAVTEFIELRGLPVVLPNAELAGGSLSISDIWGRFQQPLISASQQYLAEAILVVRVSDNTLLSQEQLTIAEQCQLLCQPAIALDWSFISTANNDETQQFSERYYGTERSELLSQALNDIADDLYQRYALTTGDNNQFELEVANIDSLAHYVQVKDFLQQLSAVQSVKLVSAVGMTRRFNLTLLGSKQALLASLKLNSTLKQYIDPLAPEIPGSVPVFYWEQHE</sequence>
<proteinExistence type="predicted"/>
<evidence type="ECO:0008006" key="3">
    <source>
        <dbReference type="Google" id="ProtNLM"/>
    </source>
</evidence>
<dbReference type="EMBL" id="BSST01000001">
    <property type="protein sequence ID" value="GLX80102.1"/>
    <property type="molecule type" value="Genomic_DNA"/>
</dbReference>
<keyword evidence="2" id="KW-1185">Reference proteome</keyword>
<name>A0ABQ6GZW1_9GAMM</name>
<evidence type="ECO:0000313" key="2">
    <source>
        <dbReference type="Proteomes" id="UP001157186"/>
    </source>
</evidence>
<evidence type="ECO:0000313" key="1">
    <source>
        <dbReference type="EMBL" id="GLX80102.1"/>
    </source>
</evidence>
<dbReference type="RefSeq" id="WP_284246063.1">
    <property type="nucleotide sequence ID" value="NZ_BSST01000001.1"/>
</dbReference>
<dbReference type="InterPro" id="IPR018642">
    <property type="entry name" value="DUF2066"/>
</dbReference>
<protein>
    <recommendedName>
        <fullName evidence="3">DUF2066 domain-containing protein</fullName>
    </recommendedName>
</protein>